<accession>A0A445BET5</accession>
<name>A0A445BET5_ARAHY</name>
<proteinExistence type="predicted"/>
<protein>
    <recommendedName>
        <fullName evidence="4">Xylanase inhibitor N-terminal domain-containing protein</fullName>
    </recommendedName>
</protein>
<evidence type="ECO:0008006" key="4">
    <source>
        <dbReference type="Google" id="ProtNLM"/>
    </source>
</evidence>
<evidence type="ECO:0000313" key="3">
    <source>
        <dbReference type="Proteomes" id="UP000289738"/>
    </source>
</evidence>
<dbReference type="AlphaFoldDB" id="A0A445BET5"/>
<organism evidence="2 3">
    <name type="scientific">Arachis hypogaea</name>
    <name type="common">Peanut</name>
    <dbReference type="NCBI Taxonomy" id="3818"/>
    <lineage>
        <taxon>Eukaryota</taxon>
        <taxon>Viridiplantae</taxon>
        <taxon>Streptophyta</taxon>
        <taxon>Embryophyta</taxon>
        <taxon>Tracheophyta</taxon>
        <taxon>Spermatophyta</taxon>
        <taxon>Magnoliopsida</taxon>
        <taxon>eudicotyledons</taxon>
        <taxon>Gunneridae</taxon>
        <taxon>Pentapetalae</taxon>
        <taxon>rosids</taxon>
        <taxon>fabids</taxon>
        <taxon>Fabales</taxon>
        <taxon>Fabaceae</taxon>
        <taxon>Papilionoideae</taxon>
        <taxon>50 kb inversion clade</taxon>
        <taxon>dalbergioids sensu lato</taxon>
        <taxon>Dalbergieae</taxon>
        <taxon>Pterocarpus clade</taxon>
        <taxon>Arachis</taxon>
    </lineage>
</organism>
<keyword evidence="3" id="KW-1185">Reference proteome</keyword>
<gene>
    <name evidence="2" type="ORF">Ahy_A09g042071</name>
</gene>
<dbReference type="EMBL" id="SDMP01000009">
    <property type="protein sequence ID" value="RYR37141.1"/>
    <property type="molecule type" value="Genomic_DNA"/>
</dbReference>
<sequence>MTSFSALLILVTMRLCPRTLSVRDAQMFSFPQRIINYGLPISANPFAFLTAEIPIQFNPSAKCAQCRGDTRVPYGQCFLDREGKPYCATRNDKEGTRMLALALVGGPGGFKIPQTLEYVTL</sequence>
<evidence type="ECO:0000313" key="2">
    <source>
        <dbReference type="EMBL" id="RYR37141.1"/>
    </source>
</evidence>
<comment type="caution">
    <text evidence="2">The sequence shown here is derived from an EMBL/GenBank/DDBJ whole genome shotgun (WGS) entry which is preliminary data.</text>
</comment>
<evidence type="ECO:0000256" key="1">
    <source>
        <dbReference type="SAM" id="SignalP"/>
    </source>
</evidence>
<keyword evidence="1" id="KW-0732">Signal</keyword>
<feature type="chain" id="PRO_5019139998" description="Xylanase inhibitor N-terminal domain-containing protein" evidence="1">
    <location>
        <begin position="22"/>
        <end position="121"/>
    </location>
</feature>
<dbReference type="Proteomes" id="UP000289738">
    <property type="component" value="Chromosome A09"/>
</dbReference>
<feature type="signal peptide" evidence="1">
    <location>
        <begin position="1"/>
        <end position="21"/>
    </location>
</feature>
<reference evidence="2 3" key="1">
    <citation type="submission" date="2019-01" db="EMBL/GenBank/DDBJ databases">
        <title>Sequencing of cultivated peanut Arachis hypogaea provides insights into genome evolution and oil improvement.</title>
        <authorList>
            <person name="Chen X."/>
        </authorList>
    </citation>
    <scope>NUCLEOTIDE SEQUENCE [LARGE SCALE GENOMIC DNA]</scope>
    <source>
        <strain evidence="3">cv. Fuhuasheng</strain>
        <tissue evidence="2">Leaves</tissue>
    </source>
</reference>